<feature type="domain" description="Ig-like" evidence="2">
    <location>
        <begin position="11"/>
        <end position="99"/>
    </location>
</feature>
<keyword evidence="1" id="KW-0472">Membrane</keyword>
<keyword evidence="4" id="KW-1185">Reference proteome</keyword>
<keyword evidence="1" id="KW-0812">Transmembrane</keyword>
<keyword evidence="1" id="KW-1133">Transmembrane helix</keyword>
<feature type="transmembrane region" description="Helical" evidence="1">
    <location>
        <begin position="103"/>
        <end position="127"/>
    </location>
</feature>
<dbReference type="SUPFAM" id="SSF48726">
    <property type="entry name" value="Immunoglobulin"/>
    <property type="match status" value="1"/>
</dbReference>
<evidence type="ECO:0000313" key="3">
    <source>
        <dbReference type="EMBL" id="GMT03817.1"/>
    </source>
</evidence>
<dbReference type="CDD" id="cd00096">
    <property type="entry name" value="Ig"/>
    <property type="match status" value="1"/>
</dbReference>
<evidence type="ECO:0000256" key="1">
    <source>
        <dbReference type="SAM" id="Phobius"/>
    </source>
</evidence>
<name>A0AAV5UAI8_9BILA</name>
<dbReference type="PROSITE" id="PS50835">
    <property type="entry name" value="IG_LIKE"/>
    <property type="match status" value="1"/>
</dbReference>
<dbReference type="InterPro" id="IPR036179">
    <property type="entry name" value="Ig-like_dom_sf"/>
</dbReference>
<protein>
    <recommendedName>
        <fullName evidence="2">Ig-like domain-containing protein</fullName>
    </recommendedName>
</protein>
<sequence>MSFFWQRRMLSRVTSRAARTDRIVHGAMLQLRCHDAPEASVVEWSQDGEPVHPTFSNWRMEVTDEGALEIWPLVYNDTGRWECTAKGEYRGALEIQVLSMTEAYLIGIAGYFTISICFMPILAIGIACLSARHLDPPSPEYDPIADLLTKQVDGAQFR</sequence>
<proteinExistence type="predicted"/>
<dbReference type="Gene3D" id="2.60.40.10">
    <property type="entry name" value="Immunoglobulins"/>
    <property type="match status" value="1"/>
</dbReference>
<reference evidence="3" key="1">
    <citation type="submission" date="2023-10" db="EMBL/GenBank/DDBJ databases">
        <title>Genome assembly of Pristionchus species.</title>
        <authorList>
            <person name="Yoshida K."/>
            <person name="Sommer R.J."/>
        </authorList>
    </citation>
    <scope>NUCLEOTIDE SEQUENCE</scope>
    <source>
        <strain evidence="3">RS0144</strain>
    </source>
</reference>
<comment type="caution">
    <text evidence="3">The sequence shown here is derived from an EMBL/GenBank/DDBJ whole genome shotgun (WGS) entry which is preliminary data.</text>
</comment>
<feature type="non-terminal residue" evidence="3">
    <location>
        <position position="158"/>
    </location>
</feature>
<evidence type="ECO:0000313" key="4">
    <source>
        <dbReference type="Proteomes" id="UP001432027"/>
    </source>
</evidence>
<evidence type="ECO:0000259" key="2">
    <source>
        <dbReference type="PROSITE" id="PS50835"/>
    </source>
</evidence>
<gene>
    <name evidence="3" type="ORF">PENTCL1PPCAC_25991</name>
</gene>
<dbReference type="Proteomes" id="UP001432027">
    <property type="component" value="Unassembled WGS sequence"/>
</dbReference>
<dbReference type="InterPro" id="IPR013783">
    <property type="entry name" value="Ig-like_fold"/>
</dbReference>
<dbReference type="AlphaFoldDB" id="A0AAV5UAI8"/>
<dbReference type="InterPro" id="IPR007110">
    <property type="entry name" value="Ig-like_dom"/>
</dbReference>
<dbReference type="EMBL" id="BTSX01000006">
    <property type="protein sequence ID" value="GMT03817.1"/>
    <property type="molecule type" value="Genomic_DNA"/>
</dbReference>
<organism evidence="3 4">
    <name type="scientific">Pristionchus entomophagus</name>
    <dbReference type="NCBI Taxonomy" id="358040"/>
    <lineage>
        <taxon>Eukaryota</taxon>
        <taxon>Metazoa</taxon>
        <taxon>Ecdysozoa</taxon>
        <taxon>Nematoda</taxon>
        <taxon>Chromadorea</taxon>
        <taxon>Rhabditida</taxon>
        <taxon>Rhabditina</taxon>
        <taxon>Diplogasteromorpha</taxon>
        <taxon>Diplogasteroidea</taxon>
        <taxon>Neodiplogasteridae</taxon>
        <taxon>Pristionchus</taxon>
    </lineage>
</organism>
<accession>A0AAV5UAI8</accession>